<comment type="caution">
    <text evidence="3">The sequence shown here is derived from an EMBL/GenBank/DDBJ whole genome shotgun (WGS) entry which is preliminary data.</text>
</comment>
<feature type="coiled-coil region" evidence="1">
    <location>
        <begin position="24"/>
        <end position="56"/>
    </location>
</feature>
<evidence type="ECO:0000313" key="4">
    <source>
        <dbReference type="Proteomes" id="UP000813461"/>
    </source>
</evidence>
<evidence type="ECO:0000256" key="1">
    <source>
        <dbReference type="SAM" id="Coils"/>
    </source>
</evidence>
<dbReference type="OrthoDB" id="10498303at2759"/>
<accession>A0A8K0W4L8</accession>
<feature type="region of interest" description="Disordered" evidence="2">
    <location>
        <begin position="355"/>
        <end position="374"/>
    </location>
</feature>
<evidence type="ECO:0000313" key="3">
    <source>
        <dbReference type="EMBL" id="KAH7095033.1"/>
    </source>
</evidence>
<sequence length="453" mass="51700">MCPNHNVHPHGDIQPETRPELTYIRIIEAEARLAEIEAEKLQLEKSLQRYREIEAIMAERRAERERIWQQLQEALERDISRQISGADGFHDDEWRQSSPPSHLRGGGRRRGHSMSPTPPSFTGCVHHPPPFSSGYPAYRAESSTLDLSPPSSLIYPTLRPASPHLHHAYGSPGAFRAPPPMTEPEKAMLKRTIANIESEEQTLEAQKQSLRNILKEETAREKTRTKKSRKDIKGKNKNPYVRDEKDEEAEEIQSQGDWAFNQHGDDEYDKTTLESDTDSDLGYPSRPPSRVHTWRPGYGPGTTRRYSPAFEPAVYDTSSHLDHPRHVHHHRSFSPSFTHELGSQARFLRPLSPPRYASPLPHHHNRHSHYSSALQHERNALASSIARAETDIMLAEINRSDAEMDLALAEMELSDLEFEERMGDSGTLDEQVARMEDVDELRAKVSGLRWSLN</sequence>
<evidence type="ECO:0000256" key="2">
    <source>
        <dbReference type="SAM" id="MobiDB-lite"/>
    </source>
</evidence>
<keyword evidence="1" id="KW-0175">Coiled coil</keyword>
<feature type="region of interest" description="Disordered" evidence="2">
    <location>
        <begin position="86"/>
        <end position="127"/>
    </location>
</feature>
<feature type="compositionally biased region" description="Basic and acidic residues" evidence="2">
    <location>
        <begin position="263"/>
        <end position="273"/>
    </location>
</feature>
<feature type="region of interest" description="Disordered" evidence="2">
    <location>
        <begin position="214"/>
        <end position="302"/>
    </location>
</feature>
<feature type="compositionally biased region" description="Basic residues" evidence="2">
    <location>
        <begin position="223"/>
        <end position="236"/>
    </location>
</feature>
<dbReference type="Proteomes" id="UP000813461">
    <property type="component" value="Unassembled WGS sequence"/>
</dbReference>
<reference evidence="3" key="1">
    <citation type="journal article" date="2021" name="Nat. Commun.">
        <title>Genetic determinants of endophytism in the Arabidopsis root mycobiome.</title>
        <authorList>
            <person name="Mesny F."/>
            <person name="Miyauchi S."/>
            <person name="Thiergart T."/>
            <person name="Pickel B."/>
            <person name="Atanasova L."/>
            <person name="Karlsson M."/>
            <person name="Huettel B."/>
            <person name="Barry K.W."/>
            <person name="Haridas S."/>
            <person name="Chen C."/>
            <person name="Bauer D."/>
            <person name="Andreopoulos W."/>
            <person name="Pangilinan J."/>
            <person name="LaButti K."/>
            <person name="Riley R."/>
            <person name="Lipzen A."/>
            <person name="Clum A."/>
            <person name="Drula E."/>
            <person name="Henrissat B."/>
            <person name="Kohler A."/>
            <person name="Grigoriev I.V."/>
            <person name="Martin F.M."/>
            <person name="Hacquard S."/>
        </authorList>
    </citation>
    <scope>NUCLEOTIDE SEQUENCE</scope>
    <source>
        <strain evidence="3">MPI-SDFR-AT-0120</strain>
    </source>
</reference>
<proteinExistence type="predicted"/>
<dbReference type="EMBL" id="JAGMVJ010000001">
    <property type="protein sequence ID" value="KAH7095033.1"/>
    <property type="molecule type" value="Genomic_DNA"/>
</dbReference>
<protein>
    <submittedName>
        <fullName evidence="3">Uncharacterized protein</fullName>
    </submittedName>
</protein>
<name>A0A8K0W4L8_9PLEO</name>
<keyword evidence="4" id="KW-1185">Reference proteome</keyword>
<gene>
    <name evidence="3" type="ORF">FB567DRAFT_543411</name>
</gene>
<organism evidence="3 4">
    <name type="scientific">Paraphoma chrysanthemicola</name>
    <dbReference type="NCBI Taxonomy" id="798071"/>
    <lineage>
        <taxon>Eukaryota</taxon>
        <taxon>Fungi</taxon>
        <taxon>Dikarya</taxon>
        <taxon>Ascomycota</taxon>
        <taxon>Pezizomycotina</taxon>
        <taxon>Dothideomycetes</taxon>
        <taxon>Pleosporomycetidae</taxon>
        <taxon>Pleosporales</taxon>
        <taxon>Pleosporineae</taxon>
        <taxon>Phaeosphaeriaceae</taxon>
        <taxon>Paraphoma</taxon>
    </lineage>
</organism>
<dbReference type="AlphaFoldDB" id="A0A8K0W4L8"/>